<reference evidence="4" key="1">
    <citation type="submission" date="2016-10" db="EMBL/GenBank/DDBJ databases">
        <title>The complete genome sequence of the rumen bacterium Butyrivibrio hungatei MB2003.</title>
        <authorList>
            <person name="Palevich N."/>
            <person name="Kelly W.J."/>
            <person name="Leahy S.C."/>
            <person name="Altermann E."/>
            <person name="Rakonjac J."/>
            <person name="Attwood G.T."/>
        </authorList>
    </citation>
    <scope>NUCLEOTIDE SEQUENCE [LARGE SCALE GENOMIC DNA]</scope>
    <source>
        <strain evidence="4">MB2003</strain>
    </source>
</reference>
<dbReference type="Gene3D" id="3.30.70.1380">
    <property type="entry name" value="Transcriptional regulatory protein pf0864 domain like"/>
    <property type="match status" value="1"/>
</dbReference>
<dbReference type="GO" id="GO:0016151">
    <property type="term" value="F:nickel cation binding"/>
    <property type="evidence" value="ECO:0007669"/>
    <property type="project" value="UniProtKB-UniRule"/>
</dbReference>
<dbReference type="RefSeq" id="WP_071174806.1">
    <property type="nucleotide sequence ID" value="NZ_CP017830.1"/>
</dbReference>
<dbReference type="KEGG" id="bhu:bhn_III027"/>
<keyword evidence="2" id="KW-0456">Lyase</keyword>
<comment type="catalytic activity">
    <reaction evidence="2">
        <text>Ni(II)-pyridinium-3,5-bisthiocarboxylate mononucleotide = pyridinium-3,5-bisthiocarboxylate mononucleotide + Ni(2+)</text>
        <dbReference type="Rhea" id="RHEA:54784"/>
        <dbReference type="ChEBI" id="CHEBI:49786"/>
        <dbReference type="ChEBI" id="CHEBI:137372"/>
        <dbReference type="ChEBI" id="CHEBI:137373"/>
        <dbReference type="EC" id="4.99.1.12"/>
    </reaction>
</comment>
<protein>
    <recommendedName>
        <fullName evidence="2">Pyridinium-3,5-bisthiocarboxylic acid mononucleotide nickel insertion protein</fullName>
        <shortName evidence="2">P2TMN nickel insertion protein</shortName>
        <ecNumber evidence="2">4.99.1.12</ecNumber>
    </recommendedName>
    <alternativeName>
        <fullName evidence="2">Nickel-pincer cofactor biosynthesis protein LarC</fullName>
    </alternativeName>
</protein>
<dbReference type="AlphaFoldDB" id="A0A1D9NYJ7"/>
<dbReference type="HAMAP" id="MF_01074">
    <property type="entry name" value="LarC"/>
    <property type="match status" value="1"/>
</dbReference>
<keyword evidence="1 2" id="KW-0533">Nickel</keyword>
<evidence type="ECO:0000256" key="2">
    <source>
        <dbReference type="HAMAP-Rule" id="MF_01074"/>
    </source>
</evidence>
<dbReference type="EMBL" id="CP017830">
    <property type="protein sequence ID" value="AOZ94975.1"/>
    <property type="molecule type" value="Genomic_DNA"/>
</dbReference>
<sequence>MKSLYIECKMGIAGDMLTAALIDLFDDASEKVNELNRLGIPHVDYVLEDSNKAGIKGRHMRVMVHGHEEGESLDSHAHDFEEHSHHHRLLSEIEQIIEGLAIGEDVKNDIKEVYKLLAEAESKVHGIAVSEIHFHEVGNLDAIADITAACYLLHCLAVDKIIVSPINVGSGTVKAAHGVLPVPAPATAVLLAGIPYYESETIRSELCTPTGAALVKYFATDDGVQPVMRVSKIGYGMGKKDFEQVNCVRVILGEIEEDKEQVFELSCNIDDMTPEEIGFATEKLLEVGALDVFTTAIGMKKNRPGILLTCMCRKEERDEVVRELFKNTTTIGIRENVCNRYVLAREIKKNDTQYGEIRIKRSYGYGVDRVKPEYDDLVELARKSGKPLLEIKKDIVK</sequence>
<evidence type="ECO:0000313" key="3">
    <source>
        <dbReference type="EMBL" id="AOZ94975.1"/>
    </source>
</evidence>
<dbReference type="Pfam" id="PF01969">
    <property type="entry name" value="Ni_insertion"/>
    <property type="match status" value="1"/>
</dbReference>
<proteinExistence type="inferred from homology"/>
<comment type="function">
    <text evidence="2">Involved in the biosynthesis of a nickel-pincer cofactor ((SCS)Ni(II) pincer complex). Binds Ni(2+), and functions in nickel delivery to pyridinium-3,5-bisthiocarboxylic acid mononucleotide (P2TMN), to form the mature cofactor. Is thus probably required for the activation of nickel-pincer cofactor-dependent enzymes.</text>
</comment>
<name>A0A1D9NYJ7_9FIRM</name>
<keyword evidence="4" id="KW-1185">Reference proteome</keyword>
<evidence type="ECO:0000256" key="1">
    <source>
        <dbReference type="ARBA" id="ARBA00022596"/>
    </source>
</evidence>
<dbReference type="GO" id="GO:0051604">
    <property type="term" value="P:protein maturation"/>
    <property type="evidence" value="ECO:0007669"/>
    <property type="project" value="UniProtKB-UniRule"/>
</dbReference>
<evidence type="ECO:0000313" key="4">
    <source>
        <dbReference type="Proteomes" id="UP000179284"/>
    </source>
</evidence>
<organism evidence="3 4">
    <name type="scientific">Butyrivibrio hungatei</name>
    <dbReference type="NCBI Taxonomy" id="185008"/>
    <lineage>
        <taxon>Bacteria</taxon>
        <taxon>Bacillati</taxon>
        <taxon>Bacillota</taxon>
        <taxon>Clostridia</taxon>
        <taxon>Lachnospirales</taxon>
        <taxon>Lachnospiraceae</taxon>
        <taxon>Butyrivibrio</taxon>
    </lineage>
</organism>
<dbReference type="EC" id="4.99.1.12" evidence="2"/>
<dbReference type="GO" id="GO:0016829">
    <property type="term" value="F:lyase activity"/>
    <property type="evidence" value="ECO:0007669"/>
    <property type="project" value="UniProtKB-UniRule"/>
</dbReference>
<dbReference type="OrthoDB" id="9765625at2"/>
<accession>A0A1D9NYJ7</accession>
<dbReference type="PANTHER" id="PTHR36566:SF1">
    <property type="entry name" value="PYRIDINIUM-3,5-BISTHIOCARBOXYLIC ACID MONONUCLEOTIDE NICKEL INSERTION PROTEIN"/>
    <property type="match status" value="1"/>
</dbReference>
<comment type="similarity">
    <text evidence="2">Belongs to the LarC family.</text>
</comment>
<dbReference type="InterPro" id="IPR002822">
    <property type="entry name" value="Ni_insertion"/>
</dbReference>
<dbReference type="Proteomes" id="UP000179284">
    <property type="component" value="Chromosome II"/>
</dbReference>
<dbReference type="NCBIfam" id="TIGR00299">
    <property type="entry name" value="nickel pincer cofactor biosynthesis protein LarC"/>
    <property type="match status" value="1"/>
</dbReference>
<dbReference type="PANTHER" id="PTHR36566">
    <property type="entry name" value="NICKEL INSERTION PROTEIN-RELATED"/>
    <property type="match status" value="1"/>
</dbReference>
<gene>
    <name evidence="2" type="primary">larC</name>
    <name evidence="3" type="ORF">bhn_III027</name>
</gene>